<gene>
    <name evidence="1" type="ORF">SARC_01509</name>
</gene>
<dbReference type="Proteomes" id="UP000054560">
    <property type="component" value="Unassembled WGS sequence"/>
</dbReference>
<dbReference type="RefSeq" id="XP_014160252.1">
    <property type="nucleotide sequence ID" value="XM_014304777.1"/>
</dbReference>
<name>A0A0L0GBH2_9EUKA</name>
<accession>A0A0L0GBH2</accession>
<evidence type="ECO:0000313" key="1">
    <source>
        <dbReference type="EMBL" id="KNC86350.1"/>
    </source>
</evidence>
<dbReference type="EMBL" id="KQ241656">
    <property type="protein sequence ID" value="KNC86350.1"/>
    <property type="molecule type" value="Genomic_DNA"/>
</dbReference>
<evidence type="ECO:0000313" key="2">
    <source>
        <dbReference type="Proteomes" id="UP000054560"/>
    </source>
</evidence>
<dbReference type="AlphaFoldDB" id="A0A0L0GBH2"/>
<protein>
    <submittedName>
        <fullName evidence="1">Uncharacterized protein</fullName>
    </submittedName>
</protein>
<sequence>MVCPVRVAAAALVTFVCAIVVVRKYNTDDNKPLTQAEEERKASQEIDSTFGRFISFILDAKKILETYRYAVLPLIVLFHVELISQGAICRYLFVKSDADEVNHRTTLDSTNVNTFAFCNSSSVLSPQLTVYILSPISV</sequence>
<dbReference type="GeneID" id="25902013"/>
<reference evidence="1 2" key="1">
    <citation type="submission" date="2011-02" db="EMBL/GenBank/DDBJ databases">
        <title>The Genome Sequence of Sphaeroforma arctica JP610.</title>
        <authorList>
            <consortium name="The Broad Institute Genome Sequencing Platform"/>
            <person name="Russ C."/>
            <person name="Cuomo C."/>
            <person name="Young S.K."/>
            <person name="Zeng Q."/>
            <person name="Gargeya S."/>
            <person name="Alvarado L."/>
            <person name="Berlin A."/>
            <person name="Chapman S.B."/>
            <person name="Chen Z."/>
            <person name="Freedman E."/>
            <person name="Gellesch M."/>
            <person name="Goldberg J."/>
            <person name="Griggs A."/>
            <person name="Gujja S."/>
            <person name="Heilman E."/>
            <person name="Heiman D."/>
            <person name="Howarth C."/>
            <person name="Mehta T."/>
            <person name="Neiman D."/>
            <person name="Pearson M."/>
            <person name="Roberts A."/>
            <person name="Saif S."/>
            <person name="Shea T."/>
            <person name="Shenoy N."/>
            <person name="Sisk P."/>
            <person name="Stolte C."/>
            <person name="Sykes S."/>
            <person name="White J."/>
            <person name="Yandava C."/>
            <person name="Burger G."/>
            <person name="Gray M.W."/>
            <person name="Holland P.W.H."/>
            <person name="King N."/>
            <person name="Lang F.B.F."/>
            <person name="Roger A.J."/>
            <person name="Ruiz-Trillo I."/>
            <person name="Haas B."/>
            <person name="Nusbaum C."/>
            <person name="Birren B."/>
        </authorList>
    </citation>
    <scope>NUCLEOTIDE SEQUENCE [LARGE SCALE GENOMIC DNA]</scope>
    <source>
        <strain evidence="1 2">JP610</strain>
    </source>
</reference>
<proteinExistence type="predicted"/>
<organism evidence="1 2">
    <name type="scientific">Sphaeroforma arctica JP610</name>
    <dbReference type="NCBI Taxonomy" id="667725"/>
    <lineage>
        <taxon>Eukaryota</taxon>
        <taxon>Ichthyosporea</taxon>
        <taxon>Ichthyophonida</taxon>
        <taxon>Sphaeroforma</taxon>
    </lineage>
</organism>
<keyword evidence="2" id="KW-1185">Reference proteome</keyword>